<feature type="compositionally biased region" description="Gly residues" evidence="1">
    <location>
        <begin position="566"/>
        <end position="586"/>
    </location>
</feature>
<dbReference type="EMBL" id="WSEK01000004">
    <property type="protein sequence ID" value="MVQ49265.1"/>
    <property type="molecule type" value="Genomic_DNA"/>
</dbReference>
<dbReference type="Pfam" id="PF09972">
    <property type="entry name" value="DUF2207"/>
    <property type="match status" value="1"/>
</dbReference>
<proteinExistence type="predicted"/>
<keyword evidence="2" id="KW-0472">Membrane</keyword>
<evidence type="ECO:0000259" key="4">
    <source>
        <dbReference type="Pfam" id="PF20990"/>
    </source>
</evidence>
<sequence length="586" mass="61062">MKRLVGRIIGLAVVVLVLLVPATLYGFDDEEGTPYEPTSITSYLGDFTIGDDGDMDVVETITVDFPSGDRHGIFRFFDEADADDDHVRWVPRDISVTMDGDDVPVAVESQEGGRYTVARIGDADVYVDPGQHVYEISYTMDGVLREGTSVEAETEFYWNLIPGGWLQTIDDARLTVHLPAAAEEVRCAVGTGATDGCDVRGEGTTTLQVRAESLPAQTPVTVQVGLDMPTPPAGKTLPWAPELDQVLGTSIPLLAVILLLAAGAAGFGVVLARRSREADPQFPLMYAPPEGIGPAQAAYLVTEQVDEQQYVATLLYAAERGAITLDRTGEGWTITDNGGPEAWAGLDPVTSGIAHVLSGPGTSFTANADSVEDGKRMKAEIAAFESSTKDWASGAGLMARSGLGGWGTIVIGACVVAVLGAGIFNPFGLSALGLIPGLFAVFGIGIAASGAGTKRTRAGRDVWSRAGGFRRILSTPSAQDRFDFSGREELYTAYVPWAVAFGCADQWAAKYRIETGSEPPVPSYLGHTYAGVYAGSAVSSMVSDFSSTVSSAISSYEATQQSSSSSGGGGGFSGGGGGGGGGGGSW</sequence>
<dbReference type="Pfam" id="PF20990">
    <property type="entry name" value="DUF2207_C"/>
    <property type="match status" value="1"/>
</dbReference>
<feature type="domain" description="Predicted membrane protein YciQ-like C-terminal" evidence="4">
    <location>
        <begin position="286"/>
        <end position="510"/>
    </location>
</feature>
<reference evidence="5 6" key="1">
    <citation type="submission" date="2019-12" db="EMBL/GenBank/DDBJ databases">
        <authorList>
            <person name="Huq M.A."/>
        </authorList>
    </citation>
    <scope>NUCLEOTIDE SEQUENCE [LARGE SCALE GENOMIC DNA]</scope>
    <source>
        <strain evidence="5 6">MAH-18</strain>
    </source>
</reference>
<gene>
    <name evidence="5" type="ORF">GON03_08725</name>
</gene>
<feature type="region of interest" description="Disordered" evidence="1">
    <location>
        <begin position="559"/>
        <end position="586"/>
    </location>
</feature>
<dbReference type="InterPro" id="IPR048389">
    <property type="entry name" value="YciQ-like_C"/>
</dbReference>
<accession>A0A6L6XUH6</accession>
<keyword evidence="2" id="KW-1133">Transmembrane helix</keyword>
<evidence type="ECO:0000313" key="6">
    <source>
        <dbReference type="Proteomes" id="UP000473525"/>
    </source>
</evidence>
<dbReference type="RefSeq" id="WP_157341838.1">
    <property type="nucleotide sequence ID" value="NZ_WSEK01000004.1"/>
</dbReference>
<keyword evidence="6" id="KW-1185">Reference proteome</keyword>
<dbReference type="Proteomes" id="UP000473525">
    <property type="component" value="Unassembled WGS sequence"/>
</dbReference>
<evidence type="ECO:0000256" key="2">
    <source>
        <dbReference type="SAM" id="Phobius"/>
    </source>
</evidence>
<evidence type="ECO:0000313" key="5">
    <source>
        <dbReference type="EMBL" id="MVQ49265.1"/>
    </source>
</evidence>
<feature type="transmembrane region" description="Helical" evidence="2">
    <location>
        <begin position="251"/>
        <end position="272"/>
    </location>
</feature>
<evidence type="ECO:0000259" key="3">
    <source>
        <dbReference type="Pfam" id="PF09972"/>
    </source>
</evidence>
<comment type="caution">
    <text evidence="5">The sequence shown here is derived from an EMBL/GenBank/DDBJ whole genome shotgun (WGS) entry which is preliminary data.</text>
</comment>
<name>A0A6L6XUH6_9ACTN</name>
<feature type="transmembrane region" description="Helical" evidence="2">
    <location>
        <begin position="403"/>
        <end position="424"/>
    </location>
</feature>
<protein>
    <submittedName>
        <fullName evidence="5">DUF2207 domain-containing protein</fullName>
    </submittedName>
</protein>
<feature type="domain" description="DUF2207" evidence="3">
    <location>
        <begin position="39"/>
        <end position="224"/>
    </location>
</feature>
<dbReference type="InterPro" id="IPR018702">
    <property type="entry name" value="DUF2207"/>
</dbReference>
<keyword evidence="2" id="KW-0812">Transmembrane</keyword>
<organism evidence="5 6">
    <name type="scientific">Nocardioides agri</name>
    <dbReference type="NCBI Taxonomy" id="2682843"/>
    <lineage>
        <taxon>Bacteria</taxon>
        <taxon>Bacillati</taxon>
        <taxon>Actinomycetota</taxon>
        <taxon>Actinomycetes</taxon>
        <taxon>Propionibacteriales</taxon>
        <taxon>Nocardioidaceae</taxon>
        <taxon>Nocardioides</taxon>
    </lineage>
</organism>
<feature type="transmembrane region" description="Helical" evidence="2">
    <location>
        <begin position="430"/>
        <end position="451"/>
    </location>
</feature>
<dbReference type="AlphaFoldDB" id="A0A6L6XUH6"/>
<evidence type="ECO:0000256" key="1">
    <source>
        <dbReference type="SAM" id="MobiDB-lite"/>
    </source>
</evidence>